<keyword evidence="2" id="KW-1185">Reference proteome</keyword>
<proteinExistence type="predicted"/>
<dbReference type="EMBL" id="OANU01000034">
    <property type="protein sequence ID" value="SNX48795.1"/>
    <property type="molecule type" value="Genomic_DNA"/>
</dbReference>
<gene>
    <name evidence="1" type="ORF">VTH8203_02432</name>
</gene>
<dbReference type="Proteomes" id="UP000219336">
    <property type="component" value="Unassembled WGS sequence"/>
</dbReference>
<evidence type="ECO:0000313" key="1">
    <source>
        <dbReference type="EMBL" id="SNX48795.1"/>
    </source>
</evidence>
<organism evidence="1 2">
    <name type="scientific">Vibrio thalassae</name>
    <dbReference type="NCBI Taxonomy" id="1243014"/>
    <lineage>
        <taxon>Bacteria</taxon>
        <taxon>Pseudomonadati</taxon>
        <taxon>Pseudomonadota</taxon>
        <taxon>Gammaproteobacteria</taxon>
        <taxon>Vibrionales</taxon>
        <taxon>Vibrionaceae</taxon>
        <taxon>Vibrio</taxon>
    </lineage>
</organism>
<accession>A0A240ELB8</accession>
<dbReference type="AlphaFoldDB" id="A0A240ELB8"/>
<evidence type="ECO:0000313" key="2">
    <source>
        <dbReference type="Proteomes" id="UP000219336"/>
    </source>
</evidence>
<sequence>MLEPCTVLTWTDNQLITPDTSWVLTHRNYYPRCEQLITTTALCELDIYLNQHQYFTEPCGVVDPRFPILAFSYGEG</sequence>
<name>A0A240ELB8_9VIBR</name>
<reference evidence="2" key="1">
    <citation type="submission" date="2016-06" db="EMBL/GenBank/DDBJ databases">
        <authorList>
            <person name="Rodrigo-Torres L."/>
            <person name="Arahal R.D."/>
            <person name="Lucena T."/>
        </authorList>
    </citation>
    <scope>NUCLEOTIDE SEQUENCE [LARGE SCALE GENOMIC DNA]</scope>
    <source>
        <strain evidence="2">CECT8203</strain>
    </source>
</reference>
<protein>
    <submittedName>
        <fullName evidence="1">Uncharacterized protein</fullName>
    </submittedName>
</protein>